<dbReference type="FunFam" id="3.30.160.60:FF:000065">
    <property type="entry name" value="B-cell CLL/lymphoma 6, member B"/>
    <property type="match status" value="1"/>
</dbReference>
<name>A0ABD0S8U6_LOXSC</name>
<evidence type="ECO:0000313" key="7">
    <source>
        <dbReference type="EMBL" id="KAL0810499.1"/>
    </source>
</evidence>
<evidence type="ECO:0000313" key="8">
    <source>
        <dbReference type="Proteomes" id="UP001549921"/>
    </source>
</evidence>
<dbReference type="Proteomes" id="UP001549921">
    <property type="component" value="Unassembled WGS sequence"/>
</dbReference>
<dbReference type="AlphaFoldDB" id="A0ABD0S8U6"/>
<evidence type="ECO:0000259" key="6">
    <source>
        <dbReference type="PROSITE" id="PS50157"/>
    </source>
</evidence>
<protein>
    <recommendedName>
        <fullName evidence="6">C2H2-type domain-containing protein</fullName>
    </recommendedName>
</protein>
<dbReference type="GO" id="GO:0008270">
    <property type="term" value="F:zinc ion binding"/>
    <property type="evidence" value="ECO:0007669"/>
    <property type="project" value="UniProtKB-KW"/>
</dbReference>
<evidence type="ECO:0000256" key="5">
    <source>
        <dbReference type="SAM" id="MobiDB-lite"/>
    </source>
</evidence>
<feature type="region of interest" description="Disordered" evidence="5">
    <location>
        <begin position="80"/>
        <end position="99"/>
    </location>
</feature>
<dbReference type="SUPFAM" id="SSF57667">
    <property type="entry name" value="beta-beta-alpha zinc fingers"/>
    <property type="match status" value="1"/>
</dbReference>
<evidence type="ECO:0000256" key="4">
    <source>
        <dbReference type="PROSITE-ProRule" id="PRU00042"/>
    </source>
</evidence>
<evidence type="ECO:0000256" key="2">
    <source>
        <dbReference type="ARBA" id="ARBA00022771"/>
    </source>
</evidence>
<comment type="caution">
    <text evidence="7">The sequence shown here is derived from an EMBL/GenBank/DDBJ whole genome shotgun (WGS) entry which is preliminary data.</text>
</comment>
<gene>
    <name evidence="7" type="ORF">ABMA28_010622</name>
</gene>
<organism evidence="7 8">
    <name type="scientific">Loxostege sticticalis</name>
    <name type="common">Beet webworm moth</name>
    <dbReference type="NCBI Taxonomy" id="481309"/>
    <lineage>
        <taxon>Eukaryota</taxon>
        <taxon>Metazoa</taxon>
        <taxon>Ecdysozoa</taxon>
        <taxon>Arthropoda</taxon>
        <taxon>Hexapoda</taxon>
        <taxon>Insecta</taxon>
        <taxon>Pterygota</taxon>
        <taxon>Neoptera</taxon>
        <taxon>Endopterygota</taxon>
        <taxon>Lepidoptera</taxon>
        <taxon>Glossata</taxon>
        <taxon>Ditrysia</taxon>
        <taxon>Pyraloidea</taxon>
        <taxon>Crambidae</taxon>
        <taxon>Pyraustinae</taxon>
        <taxon>Loxostege</taxon>
    </lineage>
</organism>
<dbReference type="InterPro" id="IPR013087">
    <property type="entry name" value="Znf_C2H2_type"/>
</dbReference>
<dbReference type="EMBL" id="JBEDNZ010000026">
    <property type="protein sequence ID" value="KAL0810499.1"/>
    <property type="molecule type" value="Genomic_DNA"/>
</dbReference>
<reference evidence="7 8" key="1">
    <citation type="submission" date="2024-06" db="EMBL/GenBank/DDBJ databases">
        <title>A chromosome-level genome assembly of beet webworm, Loxostege sticticalis.</title>
        <authorList>
            <person name="Zhang Y."/>
        </authorList>
    </citation>
    <scope>NUCLEOTIDE SEQUENCE [LARGE SCALE GENOMIC DNA]</scope>
    <source>
        <strain evidence="7">AQ028</strain>
        <tissue evidence="7">Male pupae</tissue>
    </source>
</reference>
<proteinExistence type="predicted"/>
<evidence type="ECO:0000256" key="3">
    <source>
        <dbReference type="ARBA" id="ARBA00022833"/>
    </source>
</evidence>
<keyword evidence="1" id="KW-0479">Metal-binding</keyword>
<dbReference type="Gene3D" id="3.30.160.60">
    <property type="entry name" value="Classic Zinc Finger"/>
    <property type="match status" value="1"/>
</dbReference>
<feature type="domain" description="C2H2-type" evidence="6">
    <location>
        <begin position="194"/>
        <end position="221"/>
    </location>
</feature>
<sequence length="277" mass="31449">MSSNLESEDLVGVQLVRMEDVQPARDRPVEATVTTAVKDEDLETCIVDDIDYENECIVDDDDSNIGSMVSIQSEEVLQTEEVSVPSHEVSTPSEKRSIKRERTGQMLHEDYDYDDSSTEMIIPEVIKPRRVIINVTQTPKKETKTAPESWPTLEILPGGVIKRSEYIEKDTLSSNSKDDGNESDGDADAGEKMYACAKCSKSFKYLYCLVKHVRWHEKQQKSQQSDLSKLLPIEKEMVYIKKARLELEKSYKKEKVDILARIAGALSKIENIQDILK</sequence>
<dbReference type="PROSITE" id="PS00028">
    <property type="entry name" value="ZINC_FINGER_C2H2_1"/>
    <property type="match status" value="1"/>
</dbReference>
<keyword evidence="3" id="KW-0862">Zinc</keyword>
<dbReference type="InterPro" id="IPR036236">
    <property type="entry name" value="Znf_C2H2_sf"/>
</dbReference>
<evidence type="ECO:0000256" key="1">
    <source>
        <dbReference type="ARBA" id="ARBA00022723"/>
    </source>
</evidence>
<accession>A0ABD0S8U6</accession>
<dbReference type="PROSITE" id="PS50157">
    <property type="entry name" value="ZINC_FINGER_C2H2_2"/>
    <property type="match status" value="1"/>
</dbReference>
<keyword evidence="2 4" id="KW-0863">Zinc-finger</keyword>